<name>A0A2A2KQF6_9BILA</name>
<accession>A0A2A2KQF6</accession>
<evidence type="ECO:0000313" key="2">
    <source>
        <dbReference type="EMBL" id="PAV76047.1"/>
    </source>
</evidence>
<keyword evidence="1" id="KW-0472">Membrane</keyword>
<proteinExistence type="predicted"/>
<evidence type="ECO:0000256" key="1">
    <source>
        <dbReference type="SAM" id="Phobius"/>
    </source>
</evidence>
<keyword evidence="3" id="KW-1185">Reference proteome</keyword>
<sequence length="104" mass="11685">MVCSSSAWQLAEAIETALSLLPPSVLFMCIVFLGLAIIDQERQDIVGGRAEESHPRLSHENAHLISARQSGQVRIVVQQHEHVVDTDAKREEWDDLKMTTFSIF</sequence>
<dbReference type="EMBL" id="LIAE01007971">
    <property type="protein sequence ID" value="PAV76047.1"/>
    <property type="molecule type" value="Genomic_DNA"/>
</dbReference>
<reference evidence="2 3" key="1">
    <citation type="journal article" date="2017" name="Curr. Biol.">
        <title>Genome architecture and evolution of a unichromosomal asexual nematode.</title>
        <authorList>
            <person name="Fradin H."/>
            <person name="Zegar C."/>
            <person name="Gutwein M."/>
            <person name="Lucas J."/>
            <person name="Kovtun M."/>
            <person name="Corcoran D."/>
            <person name="Baugh L.R."/>
            <person name="Kiontke K."/>
            <person name="Gunsalus K."/>
            <person name="Fitch D.H."/>
            <person name="Piano F."/>
        </authorList>
    </citation>
    <scope>NUCLEOTIDE SEQUENCE [LARGE SCALE GENOMIC DNA]</scope>
    <source>
        <strain evidence="2">PF1309</strain>
    </source>
</reference>
<dbReference type="AlphaFoldDB" id="A0A2A2KQF6"/>
<evidence type="ECO:0000313" key="3">
    <source>
        <dbReference type="Proteomes" id="UP000218231"/>
    </source>
</evidence>
<protein>
    <submittedName>
        <fullName evidence="2">Uncharacterized protein</fullName>
    </submittedName>
</protein>
<organism evidence="2 3">
    <name type="scientific">Diploscapter pachys</name>
    <dbReference type="NCBI Taxonomy" id="2018661"/>
    <lineage>
        <taxon>Eukaryota</taxon>
        <taxon>Metazoa</taxon>
        <taxon>Ecdysozoa</taxon>
        <taxon>Nematoda</taxon>
        <taxon>Chromadorea</taxon>
        <taxon>Rhabditida</taxon>
        <taxon>Rhabditina</taxon>
        <taxon>Rhabditomorpha</taxon>
        <taxon>Rhabditoidea</taxon>
        <taxon>Rhabditidae</taxon>
        <taxon>Diploscapter</taxon>
    </lineage>
</organism>
<keyword evidence="1" id="KW-1133">Transmembrane helix</keyword>
<comment type="caution">
    <text evidence="2">The sequence shown here is derived from an EMBL/GenBank/DDBJ whole genome shotgun (WGS) entry which is preliminary data.</text>
</comment>
<keyword evidence="1" id="KW-0812">Transmembrane</keyword>
<gene>
    <name evidence="2" type="ORF">WR25_02856</name>
</gene>
<feature type="transmembrane region" description="Helical" evidence="1">
    <location>
        <begin position="20"/>
        <end position="38"/>
    </location>
</feature>
<dbReference type="Proteomes" id="UP000218231">
    <property type="component" value="Unassembled WGS sequence"/>
</dbReference>